<comment type="caution">
    <text evidence="2">The sequence shown here is derived from an EMBL/GenBank/DDBJ whole genome shotgun (WGS) entry which is preliminary data.</text>
</comment>
<evidence type="ECO:0000256" key="1">
    <source>
        <dbReference type="SAM" id="MobiDB-lite"/>
    </source>
</evidence>
<feature type="compositionally biased region" description="Basic residues" evidence="1">
    <location>
        <begin position="79"/>
        <end position="91"/>
    </location>
</feature>
<evidence type="ECO:0000313" key="3">
    <source>
        <dbReference type="Proteomes" id="UP001194696"/>
    </source>
</evidence>
<feature type="region of interest" description="Disordered" evidence="1">
    <location>
        <begin position="514"/>
        <end position="556"/>
    </location>
</feature>
<accession>A0ABQ7JZ37</accession>
<feature type="compositionally biased region" description="Polar residues" evidence="1">
    <location>
        <begin position="225"/>
        <end position="238"/>
    </location>
</feature>
<feature type="compositionally biased region" description="Pro residues" evidence="1">
    <location>
        <begin position="60"/>
        <end position="70"/>
    </location>
</feature>
<feature type="non-terminal residue" evidence="2">
    <location>
        <position position="575"/>
    </location>
</feature>
<feature type="region of interest" description="Disordered" evidence="1">
    <location>
        <begin position="150"/>
        <end position="253"/>
    </location>
</feature>
<feature type="compositionally biased region" description="Polar residues" evidence="1">
    <location>
        <begin position="169"/>
        <end position="188"/>
    </location>
</feature>
<name>A0ABQ7JZ37_9FUNG</name>
<feature type="compositionally biased region" description="Low complexity" evidence="1">
    <location>
        <begin position="150"/>
        <end position="168"/>
    </location>
</feature>
<feature type="region of interest" description="Disordered" evidence="1">
    <location>
        <begin position="300"/>
        <end position="344"/>
    </location>
</feature>
<feature type="compositionally biased region" description="Low complexity" evidence="1">
    <location>
        <begin position="92"/>
        <end position="108"/>
    </location>
</feature>
<sequence length="575" mass="60321">MDTINPATVRKPVFRPLQPRAAAALDFNDDSDDEDNDFLSADYKAQRKTTMDLVDFFKNAPPPPPAPSLPPVTVEDKKKRTLLQRLRKRKSGSLNGSSGSNNRTSLLGLPSSSVGGGIGSTVSAASGATATLPNGKKYVMIAVDYKDSTPGAGASTSTAPTTPTPNTTQISSLKGFTSALATTTTNGRISPPKRYSPTNSKRQSRAYPSSSGGSDDGTPVAGSSLLGSNSMLHTTFDSSSHHHPTTAPLGGAGETRRSIVIQAGGGEGSSFILDNSPFLLDNFALDTDFIMPSSIGAQESKTTGVTMSSTGTSTMTDAGQQHRRTQSQRSGLSQPADGGISRRGTNKVTFNIAGHQQGTTFDEDPVSKALAQRIANHKIQLKNQGLLSDDGADSANESGHESSVPKKAPEVTLPKLISRKKVRHVQIQTQHCIMRPMYTQTEPMETLGRDLEAKEFSTQTSEGSCEMGTSTELDAIETASVATSTATTVVGSVQNIMTAARATSKVASLVASLSQPPTPTTGVSSSSLFPKGTATSTTMSTTSTETLVPTTSQLSPTEHEELLLLRQKNAALQAQ</sequence>
<proteinExistence type="predicted"/>
<reference evidence="2 3" key="1">
    <citation type="journal article" date="2020" name="Fungal Divers.">
        <title>Resolving the Mortierellaceae phylogeny through synthesis of multi-gene phylogenetics and phylogenomics.</title>
        <authorList>
            <person name="Vandepol N."/>
            <person name="Liber J."/>
            <person name="Desiro A."/>
            <person name="Na H."/>
            <person name="Kennedy M."/>
            <person name="Barry K."/>
            <person name="Grigoriev I.V."/>
            <person name="Miller A.N."/>
            <person name="O'Donnell K."/>
            <person name="Stajich J.E."/>
            <person name="Bonito G."/>
        </authorList>
    </citation>
    <scope>NUCLEOTIDE SEQUENCE [LARGE SCALE GENOMIC DNA]</scope>
    <source>
        <strain evidence="2 3">AD045</strain>
    </source>
</reference>
<gene>
    <name evidence="2" type="ORF">BGZ96_008117</name>
</gene>
<keyword evidence="3" id="KW-1185">Reference proteome</keyword>
<feature type="compositionally biased region" description="Basic and acidic residues" evidence="1">
    <location>
        <begin position="398"/>
        <end position="409"/>
    </location>
</feature>
<feature type="region of interest" description="Disordered" evidence="1">
    <location>
        <begin position="55"/>
        <end position="108"/>
    </location>
</feature>
<feature type="region of interest" description="Disordered" evidence="1">
    <location>
        <begin position="385"/>
        <end position="411"/>
    </location>
</feature>
<feature type="compositionally biased region" description="Low complexity" evidence="1">
    <location>
        <begin position="520"/>
        <end position="552"/>
    </location>
</feature>
<organism evidence="2 3">
    <name type="scientific">Linnemannia gamsii</name>
    <dbReference type="NCBI Taxonomy" id="64522"/>
    <lineage>
        <taxon>Eukaryota</taxon>
        <taxon>Fungi</taxon>
        <taxon>Fungi incertae sedis</taxon>
        <taxon>Mucoromycota</taxon>
        <taxon>Mortierellomycotina</taxon>
        <taxon>Mortierellomycetes</taxon>
        <taxon>Mortierellales</taxon>
        <taxon>Mortierellaceae</taxon>
        <taxon>Linnemannia</taxon>
    </lineage>
</organism>
<dbReference type="EMBL" id="JAAAIM010000439">
    <property type="protein sequence ID" value="KAG0288043.1"/>
    <property type="molecule type" value="Genomic_DNA"/>
</dbReference>
<evidence type="ECO:0000313" key="2">
    <source>
        <dbReference type="EMBL" id="KAG0288043.1"/>
    </source>
</evidence>
<feature type="compositionally biased region" description="Low complexity" evidence="1">
    <location>
        <begin position="302"/>
        <end position="316"/>
    </location>
</feature>
<protein>
    <submittedName>
        <fullName evidence="2">Uncharacterized protein</fullName>
    </submittedName>
</protein>
<dbReference type="Proteomes" id="UP001194696">
    <property type="component" value="Unassembled WGS sequence"/>
</dbReference>